<evidence type="ECO:0000313" key="1">
    <source>
        <dbReference type="EMBL" id="TEB39846.1"/>
    </source>
</evidence>
<name>A0A4Y7U091_COPMI</name>
<organism evidence="1 2">
    <name type="scientific">Coprinellus micaceus</name>
    <name type="common">Glistening ink-cap mushroom</name>
    <name type="synonym">Coprinus micaceus</name>
    <dbReference type="NCBI Taxonomy" id="71717"/>
    <lineage>
        <taxon>Eukaryota</taxon>
        <taxon>Fungi</taxon>
        <taxon>Dikarya</taxon>
        <taxon>Basidiomycota</taxon>
        <taxon>Agaricomycotina</taxon>
        <taxon>Agaricomycetes</taxon>
        <taxon>Agaricomycetidae</taxon>
        <taxon>Agaricales</taxon>
        <taxon>Agaricineae</taxon>
        <taxon>Psathyrellaceae</taxon>
        <taxon>Coprinellus</taxon>
    </lineage>
</organism>
<dbReference type="AlphaFoldDB" id="A0A4Y7U091"/>
<dbReference type="Proteomes" id="UP000298030">
    <property type="component" value="Unassembled WGS sequence"/>
</dbReference>
<reference evidence="1 2" key="1">
    <citation type="journal article" date="2019" name="Nat. Ecol. Evol.">
        <title>Megaphylogeny resolves global patterns of mushroom evolution.</title>
        <authorList>
            <person name="Varga T."/>
            <person name="Krizsan K."/>
            <person name="Foldi C."/>
            <person name="Dima B."/>
            <person name="Sanchez-Garcia M."/>
            <person name="Sanchez-Ramirez S."/>
            <person name="Szollosi G.J."/>
            <person name="Szarkandi J.G."/>
            <person name="Papp V."/>
            <person name="Albert L."/>
            <person name="Andreopoulos W."/>
            <person name="Angelini C."/>
            <person name="Antonin V."/>
            <person name="Barry K.W."/>
            <person name="Bougher N.L."/>
            <person name="Buchanan P."/>
            <person name="Buyck B."/>
            <person name="Bense V."/>
            <person name="Catcheside P."/>
            <person name="Chovatia M."/>
            <person name="Cooper J."/>
            <person name="Damon W."/>
            <person name="Desjardin D."/>
            <person name="Finy P."/>
            <person name="Geml J."/>
            <person name="Haridas S."/>
            <person name="Hughes K."/>
            <person name="Justo A."/>
            <person name="Karasinski D."/>
            <person name="Kautmanova I."/>
            <person name="Kiss B."/>
            <person name="Kocsube S."/>
            <person name="Kotiranta H."/>
            <person name="LaButti K.M."/>
            <person name="Lechner B.E."/>
            <person name="Liimatainen K."/>
            <person name="Lipzen A."/>
            <person name="Lukacs Z."/>
            <person name="Mihaltcheva S."/>
            <person name="Morgado L.N."/>
            <person name="Niskanen T."/>
            <person name="Noordeloos M.E."/>
            <person name="Ohm R.A."/>
            <person name="Ortiz-Santana B."/>
            <person name="Ovrebo C."/>
            <person name="Racz N."/>
            <person name="Riley R."/>
            <person name="Savchenko A."/>
            <person name="Shiryaev A."/>
            <person name="Soop K."/>
            <person name="Spirin V."/>
            <person name="Szebenyi C."/>
            <person name="Tomsovsky M."/>
            <person name="Tulloss R.E."/>
            <person name="Uehling J."/>
            <person name="Grigoriev I.V."/>
            <person name="Vagvolgyi C."/>
            <person name="Papp T."/>
            <person name="Martin F.M."/>
            <person name="Miettinen O."/>
            <person name="Hibbett D.S."/>
            <person name="Nagy L.G."/>
        </authorList>
    </citation>
    <scope>NUCLEOTIDE SEQUENCE [LARGE SCALE GENOMIC DNA]</scope>
    <source>
        <strain evidence="1 2">FP101781</strain>
    </source>
</reference>
<keyword evidence="2" id="KW-1185">Reference proteome</keyword>
<evidence type="ECO:0000313" key="2">
    <source>
        <dbReference type="Proteomes" id="UP000298030"/>
    </source>
</evidence>
<sequence length="89" mass="10160">MDIEDFTRDGNLLYTCFYTPRRRRCGGSLPRDYFPEVGAYVSQQAPDPVPASRRLLSGAFSFSRLLWVTTRLWLRPSQALTMGSTTVHT</sequence>
<gene>
    <name evidence="1" type="ORF">FA13DRAFT_1724060</name>
</gene>
<protein>
    <submittedName>
        <fullName evidence="1">Uncharacterized protein</fullName>
    </submittedName>
</protein>
<dbReference type="EMBL" id="QPFP01000001">
    <property type="protein sequence ID" value="TEB39846.1"/>
    <property type="molecule type" value="Genomic_DNA"/>
</dbReference>
<comment type="caution">
    <text evidence="1">The sequence shown here is derived from an EMBL/GenBank/DDBJ whole genome shotgun (WGS) entry which is preliminary data.</text>
</comment>
<proteinExistence type="predicted"/>
<accession>A0A4Y7U091</accession>